<comment type="caution">
    <text evidence="3">The sequence shown here is derived from an EMBL/GenBank/DDBJ whole genome shotgun (WGS) entry which is preliminary data.</text>
</comment>
<protein>
    <recommendedName>
        <fullName evidence="2">DUF6741 domain-containing protein</fullName>
    </recommendedName>
</protein>
<evidence type="ECO:0000256" key="1">
    <source>
        <dbReference type="SAM" id="Phobius"/>
    </source>
</evidence>
<dbReference type="RefSeq" id="XP_043013127.1">
    <property type="nucleotide sequence ID" value="XM_043148528.1"/>
</dbReference>
<dbReference type="GeneID" id="66073148"/>
<dbReference type="EMBL" id="CM032182">
    <property type="protein sequence ID" value="KAG7096657.1"/>
    <property type="molecule type" value="Genomic_DNA"/>
</dbReference>
<evidence type="ECO:0000313" key="3">
    <source>
        <dbReference type="EMBL" id="KAG7096657.1"/>
    </source>
</evidence>
<dbReference type="OrthoDB" id="10268011at2759"/>
<dbReference type="KEGG" id="more:E1B28_004072"/>
<keyword evidence="1" id="KW-0812">Transmembrane</keyword>
<feature type="domain" description="DUF6741" evidence="2">
    <location>
        <begin position="125"/>
        <end position="252"/>
    </location>
</feature>
<feature type="transmembrane region" description="Helical" evidence="1">
    <location>
        <begin position="6"/>
        <end position="29"/>
    </location>
</feature>
<gene>
    <name evidence="3" type="ORF">E1B28_004072</name>
</gene>
<dbReference type="Pfam" id="PF20526">
    <property type="entry name" value="DUF6741"/>
    <property type="match status" value="1"/>
</dbReference>
<keyword evidence="1" id="KW-0472">Membrane</keyword>
<organism evidence="3 4">
    <name type="scientific">Marasmius oreades</name>
    <name type="common">fairy-ring Marasmius</name>
    <dbReference type="NCBI Taxonomy" id="181124"/>
    <lineage>
        <taxon>Eukaryota</taxon>
        <taxon>Fungi</taxon>
        <taxon>Dikarya</taxon>
        <taxon>Basidiomycota</taxon>
        <taxon>Agaricomycotina</taxon>
        <taxon>Agaricomycetes</taxon>
        <taxon>Agaricomycetidae</taxon>
        <taxon>Agaricales</taxon>
        <taxon>Marasmiineae</taxon>
        <taxon>Marasmiaceae</taxon>
        <taxon>Marasmius</taxon>
    </lineage>
</organism>
<reference evidence="3" key="1">
    <citation type="journal article" date="2021" name="Genome Biol. Evol.">
        <title>The assembled and annotated genome of the fairy-ring fungus Marasmius oreades.</title>
        <authorList>
            <person name="Hiltunen M."/>
            <person name="Ament-Velasquez S.L."/>
            <person name="Johannesson H."/>
        </authorList>
    </citation>
    <scope>NUCLEOTIDE SEQUENCE</scope>
    <source>
        <strain evidence="3">03SP1</strain>
    </source>
</reference>
<dbReference type="Proteomes" id="UP001049176">
    <property type="component" value="Chromosome 2"/>
</dbReference>
<dbReference type="InterPro" id="IPR046629">
    <property type="entry name" value="DUF6741"/>
</dbReference>
<keyword evidence="4" id="KW-1185">Reference proteome</keyword>
<evidence type="ECO:0000313" key="4">
    <source>
        <dbReference type="Proteomes" id="UP001049176"/>
    </source>
</evidence>
<evidence type="ECO:0000259" key="2">
    <source>
        <dbReference type="Pfam" id="PF20526"/>
    </source>
</evidence>
<name>A0A9P8ACC0_9AGAR</name>
<accession>A0A9P8ACC0</accession>
<sequence length="254" mass="29151">MLPRFVTLVLYISVHSQFVYSNFLIFLLLSTSDMAMVFPTYDTYNSYGHLPISRRSSMAYGTSYPYGQGAYDPMYEHDVYGAVAAPITHRIRSNAYRDGDYYPEMQPRSRRHSTVSVASMVPRPPPLDAYRRASSIQIKFKRRGSLLQGVSLAEAQSHVRLSSNDSYTIHDLHADRRNTILLKVKWSGYNSLLYEIPLDSYDGHITLQTLARRVSRACVHYLQANAVPVAWDRVDLHHLEELSQGVWRPMLAMR</sequence>
<dbReference type="AlphaFoldDB" id="A0A9P8ACC0"/>
<proteinExistence type="predicted"/>
<keyword evidence="1" id="KW-1133">Transmembrane helix</keyword>